<keyword evidence="2" id="KW-1185">Reference proteome</keyword>
<accession>A0A1T4JJB0</accession>
<sequence>MLSYLYDSPRHFSYIDHLFYFMQREHHITCARSTFYRYIVNDEDLRLSFQKHNKTEFIQRFKNQPGQQAQFDLKEKVKLVTEEGQTITVYIPTLTLSWSRYNVRRLILDLTTDNLLSFLAEAFE</sequence>
<reference evidence="2" key="1">
    <citation type="submission" date="2017-02" db="EMBL/GenBank/DDBJ databases">
        <authorList>
            <person name="Varghese N."/>
            <person name="Submissions S."/>
        </authorList>
    </citation>
    <scope>NUCLEOTIDE SEQUENCE [LARGE SCALE GENOMIC DNA]</scope>
    <source>
        <strain evidence="2">DSM 15739</strain>
    </source>
</reference>
<dbReference type="EMBL" id="FUWO01000001">
    <property type="protein sequence ID" value="SJZ30252.1"/>
    <property type="molecule type" value="Genomic_DNA"/>
</dbReference>
<dbReference type="AlphaFoldDB" id="A0A1T4JJB0"/>
<protein>
    <submittedName>
        <fullName evidence="1">Uncharacterized protein</fullName>
    </submittedName>
</protein>
<evidence type="ECO:0000313" key="2">
    <source>
        <dbReference type="Proteomes" id="UP000189941"/>
    </source>
</evidence>
<proteinExistence type="predicted"/>
<organism evidence="1 2">
    <name type="scientific">Globicatella sulfidifaciens DSM 15739</name>
    <dbReference type="NCBI Taxonomy" id="1121925"/>
    <lineage>
        <taxon>Bacteria</taxon>
        <taxon>Bacillati</taxon>
        <taxon>Bacillota</taxon>
        <taxon>Bacilli</taxon>
        <taxon>Lactobacillales</taxon>
        <taxon>Aerococcaceae</taxon>
        <taxon>Globicatella</taxon>
    </lineage>
</organism>
<dbReference type="STRING" id="1121925.SAMN02746011_00015"/>
<dbReference type="Proteomes" id="UP000189941">
    <property type="component" value="Unassembled WGS sequence"/>
</dbReference>
<name>A0A1T4JJB0_9LACT</name>
<gene>
    <name evidence="1" type="ORF">SAMN02746011_00015</name>
</gene>
<evidence type="ECO:0000313" key="1">
    <source>
        <dbReference type="EMBL" id="SJZ30252.1"/>
    </source>
</evidence>